<organism evidence="1">
    <name type="scientific">marine sediment metagenome</name>
    <dbReference type="NCBI Taxonomy" id="412755"/>
    <lineage>
        <taxon>unclassified sequences</taxon>
        <taxon>metagenomes</taxon>
        <taxon>ecological metagenomes</taxon>
    </lineage>
</organism>
<feature type="non-terminal residue" evidence="1">
    <location>
        <position position="1"/>
    </location>
</feature>
<sequence>EYFKDKDILDDIKKETLIVENEITDKIYKLYHETRLVIIRQLQDNNKFEFLEAIKYESIVKMEQFPRLVSDGEGGAIIIWRDYRSFAGIYAQRVNSSGHIQWTLDGITLFILKMLGMISL</sequence>
<evidence type="ECO:0000313" key="1">
    <source>
        <dbReference type="EMBL" id="KKN02435.1"/>
    </source>
</evidence>
<gene>
    <name evidence="1" type="ORF">LCGC14_1117680</name>
</gene>
<accession>A0A0F9M4U5</accession>
<comment type="caution">
    <text evidence="1">The sequence shown here is derived from an EMBL/GenBank/DDBJ whole genome shotgun (WGS) entry which is preliminary data.</text>
</comment>
<dbReference type="AlphaFoldDB" id="A0A0F9M4U5"/>
<dbReference type="EMBL" id="LAZR01005148">
    <property type="protein sequence ID" value="KKN02435.1"/>
    <property type="molecule type" value="Genomic_DNA"/>
</dbReference>
<proteinExistence type="predicted"/>
<name>A0A0F9M4U5_9ZZZZ</name>
<reference evidence="1" key="1">
    <citation type="journal article" date="2015" name="Nature">
        <title>Complex archaea that bridge the gap between prokaryotes and eukaryotes.</title>
        <authorList>
            <person name="Spang A."/>
            <person name="Saw J.H."/>
            <person name="Jorgensen S.L."/>
            <person name="Zaremba-Niedzwiedzka K."/>
            <person name="Martijn J."/>
            <person name="Lind A.E."/>
            <person name="van Eijk R."/>
            <person name="Schleper C."/>
            <person name="Guy L."/>
            <person name="Ettema T.J."/>
        </authorList>
    </citation>
    <scope>NUCLEOTIDE SEQUENCE</scope>
</reference>
<protein>
    <submittedName>
        <fullName evidence="1">Uncharacterized protein</fullName>
    </submittedName>
</protein>